<dbReference type="RefSeq" id="WP_178931763.1">
    <property type="nucleotide sequence ID" value="NZ_JACBAZ010000002.1"/>
</dbReference>
<keyword evidence="3" id="KW-0804">Transcription</keyword>
<evidence type="ECO:0000256" key="3">
    <source>
        <dbReference type="ARBA" id="ARBA00023163"/>
    </source>
</evidence>
<dbReference type="Pfam" id="PF12833">
    <property type="entry name" value="HTH_18"/>
    <property type="match status" value="1"/>
</dbReference>
<dbReference type="Gene3D" id="1.10.10.60">
    <property type="entry name" value="Homeodomain-like"/>
    <property type="match status" value="1"/>
</dbReference>
<reference evidence="5 6" key="1">
    <citation type="submission" date="2020-07" db="EMBL/GenBank/DDBJ databases">
        <title>Roseicoccus Jingziensis gen. nov., sp. nov., isolated from coastal seawater.</title>
        <authorList>
            <person name="Feng X."/>
        </authorList>
    </citation>
    <scope>NUCLEOTIDE SEQUENCE [LARGE SCALE GENOMIC DNA]</scope>
    <source>
        <strain evidence="5 6">N1E253</strain>
    </source>
</reference>
<keyword evidence="1" id="KW-0805">Transcription regulation</keyword>
<gene>
    <name evidence="5" type="ORF">HW115_06415</name>
</gene>
<dbReference type="PANTHER" id="PTHR43280">
    <property type="entry name" value="ARAC-FAMILY TRANSCRIPTIONAL REGULATOR"/>
    <property type="match status" value="1"/>
</dbReference>
<proteinExistence type="predicted"/>
<organism evidence="5 6">
    <name type="scientific">Oceaniferula marina</name>
    <dbReference type="NCBI Taxonomy" id="2748318"/>
    <lineage>
        <taxon>Bacteria</taxon>
        <taxon>Pseudomonadati</taxon>
        <taxon>Verrucomicrobiota</taxon>
        <taxon>Verrucomicrobiia</taxon>
        <taxon>Verrucomicrobiales</taxon>
        <taxon>Verrucomicrobiaceae</taxon>
        <taxon>Oceaniferula</taxon>
    </lineage>
</organism>
<dbReference type="AlphaFoldDB" id="A0A851GCT4"/>
<keyword evidence="2" id="KW-0238">DNA-binding</keyword>
<evidence type="ECO:0000256" key="2">
    <source>
        <dbReference type="ARBA" id="ARBA00023125"/>
    </source>
</evidence>
<dbReference type="Proteomes" id="UP000557872">
    <property type="component" value="Unassembled WGS sequence"/>
</dbReference>
<feature type="domain" description="HTH araC/xylS-type" evidence="4">
    <location>
        <begin position="194"/>
        <end position="292"/>
    </location>
</feature>
<dbReference type="InterPro" id="IPR018060">
    <property type="entry name" value="HTH_AraC"/>
</dbReference>
<evidence type="ECO:0000256" key="1">
    <source>
        <dbReference type="ARBA" id="ARBA00023015"/>
    </source>
</evidence>
<name>A0A851GCT4_9BACT</name>
<accession>A0A851GCT4</accession>
<evidence type="ECO:0000259" key="4">
    <source>
        <dbReference type="PROSITE" id="PS01124"/>
    </source>
</evidence>
<dbReference type="GO" id="GO:0003700">
    <property type="term" value="F:DNA-binding transcription factor activity"/>
    <property type="evidence" value="ECO:0007669"/>
    <property type="project" value="InterPro"/>
</dbReference>
<dbReference type="InterPro" id="IPR037923">
    <property type="entry name" value="HTH-like"/>
</dbReference>
<dbReference type="PROSITE" id="PS01124">
    <property type="entry name" value="HTH_ARAC_FAMILY_2"/>
    <property type="match status" value="1"/>
</dbReference>
<dbReference type="Gene3D" id="2.60.120.280">
    <property type="entry name" value="Regulatory protein AraC"/>
    <property type="match status" value="1"/>
</dbReference>
<evidence type="ECO:0000313" key="6">
    <source>
        <dbReference type="Proteomes" id="UP000557872"/>
    </source>
</evidence>
<dbReference type="GO" id="GO:0043565">
    <property type="term" value="F:sequence-specific DNA binding"/>
    <property type="evidence" value="ECO:0007669"/>
    <property type="project" value="InterPro"/>
</dbReference>
<dbReference type="SUPFAM" id="SSF46689">
    <property type="entry name" value="Homeodomain-like"/>
    <property type="match status" value="2"/>
</dbReference>
<dbReference type="SMART" id="SM00342">
    <property type="entry name" value="HTH_ARAC"/>
    <property type="match status" value="1"/>
</dbReference>
<dbReference type="InterPro" id="IPR009057">
    <property type="entry name" value="Homeodomain-like_sf"/>
</dbReference>
<protein>
    <submittedName>
        <fullName evidence="5">Helix-turn-helix domain-containing protein</fullName>
    </submittedName>
</protein>
<evidence type="ECO:0000313" key="5">
    <source>
        <dbReference type="EMBL" id="NWK55236.1"/>
    </source>
</evidence>
<keyword evidence="6" id="KW-1185">Reference proteome</keyword>
<dbReference type="PANTHER" id="PTHR43280:SF2">
    <property type="entry name" value="HTH-TYPE TRANSCRIPTIONAL REGULATOR EXSA"/>
    <property type="match status" value="1"/>
</dbReference>
<dbReference type="SUPFAM" id="SSF51215">
    <property type="entry name" value="Regulatory protein AraC"/>
    <property type="match status" value="1"/>
</dbReference>
<dbReference type="EMBL" id="JACBAZ010000002">
    <property type="protein sequence ID" value="NWK55236.1"/>
    <property type="molecule type" value="Genomic_DNA"/>
</dbReference>
<sequence length="295" mass="33739">MEELSTSSLMNDMVTPYEPALRLRVGFGHTVPVEGASGGSPRRRRTLRPQGTPDWCLLIILKGHYVVSPESEHAIDLHPGSAVLFPPHRTQDHILHESCDEGKMFWAHFFPEASMLPYLDWPKPPKQDARVMRWDSASFLNEQIHEACRHCAQYMDSNYDRKRSLALLRLEEVLGLIYQSHPDKKIKQMDDRVVQSLQHISDGIGSPLSAQMLAAKAGLSVSRFSLLFRQNMKCSIMEYVEGQRLSIARRMLADTTLPVSLIAETCGFSSVYYFSKRFRKFHEMSPSEHRHQSNL</sequence>
<comment type="caution">
    <text evidence="5">The sequence shown here is derived from an EMBL/GenBank/DDBJ whole genome shotgun (WGS) entry which is preliminary data.</text>
</comment>